<gene>
    <name evidence="1" type="ORF">ACFSDB_00355</name>
</gene>
<dbReference type="EMBL" id="JBHUFW010000002">
    <property type="protein sequence ID" value="MFD1861352.1"/>
    <property type="molecule type" value="Genomic_DNA"/>
</dbReference>
<protein>
    <submittedName>
        <fullName evidence="1">Uncharacterized protein</fullName>
    </submittedName>
</protein>
<reference evidence="2" key="1">
    <citation type="journal article" date="2019" name="Int. J. Syst. Evol. Microbiol.">
        <title>The Global Catalogue of Microorganisms (GCM) 10K type strain sequencing project: providing services to taxonomists for standard genome sequencing and annotation.</title>
        <authorList>
            <consortium name="The Broad Institute Genomics Platform"/>
            <consortium name="The Broad Institute Genome Sequencing Center for Infectious Disease"/>
            <person name="Wu L."/>
            <person name="Ma J."/>
        </authorList>
    </citation>
    <scope>NUCLEOTIDE SEQUENCE [LARGE SCALE GENOMIC DNA]</scope>
    <source>
        <strain evidence="2">CGMCC 1.15475</strain>
    </source>
</reference>
<evidence type="ECO:0000313" key="2">
    <source>
        <dbReference type="Proteomes" id="UP001597273"/>
    </source>
</evidence>
<sequence>MMYFIAHDKKRIHRQIYAGDRCGFTSTPIGQREFTDCPAYAERLITKEPYHRCPYCVSAQTTLAEGSRAYAD</sequence>
<dbReference type="RefSeq" id="WP_204891621.1">
    <property type="nucleotide sequence ID" value="NZ_JBHUFW010000002.1"/>
</dbReference>
<keyword evidence="2" id="KW-1185">Reference proteome</keyword>
<comment type="caution">
    <text evidence="1">The sequence shown here is derived from an EMBL/GenBank/DDBJ whole genome shotgun (WGS) entry which is preliminary data.</text>
</comment>
<accession>A0ABW4QCR4</accession>
<organism evidence="1 2">
    <name type="scientific">Planococcus chinensis</name>
    <dbReference type="NCBI Taxonomy" id="272917"/>
    <lineage>
        <taxon>Bacteria</taxon>
        <taxon>Bacillati</taxon>
        <taxon>Bacillota</taxon>
        <taxon>Bacilli</taxon>
        <taxon>Bacillales</taxon>
        <taxon>Caryophanaceae</taxon>
        <taxon>Planococcus</taxon>
    </lineage>
</organism>
<evidence type="ECO:0000313" key="1">
    <source>
        <dbReference type="EMBL" id="MFD1861352.1"/>
    </source>
</evidence>
<proteinExistence type="predicted"/>
<dbReference type="Proteomes" id="UP001597273">
    <property type="component" value="Unassembled WGS sequence"/>
</dbReference>
<name>A0ABW4QCR4_9BACL</name>